<dbReference type="AlphaFoldDB" id="C4XHF1"/>
<sequence>MDLWVLRAAGTTAAKGDPNMILRCRLCHAPIAACDPARLIPPLTSAVFEPLEPGFPPPFPPDVPWEAARCPQCRHHPQGYAPDGAKSLETDQGTWPLPEPEQPDAASPDPKPANPGPIPKRDKPNRRSR</sequence>
<dbReference type="KEGG" id="dma:DMR_04280"/>
<evidence type="ECO:0000313" key="2">
    <source>
        <dbReference type="EMBL" id="BAH73919.1"/>
    </source>
</evidence>
<accession>C4XHF1</accession>
<dbReference type="Proteomes" id="UP000009071">
    <property type="component" value="Chromosome"/>
</dbReference>
<evidence type="ECO:0000313" key="3">
    <source>
        <dbReference type="Proteomes" id="UP000009071"/>
    </source>
</evidence>
<dbReference type="EMBL" id="AP010904">
    <property type="protein sequence ID" value="BAH73919.1"/>
    <property type="molecule type" value="Genomic_DNA"/>
</dbReference>
<evidence type="ECO:0000256" key="1">
    <source>
        <dbReference type="SAM" id="MobiDB-lite"/>
    </source>
</evidence>
<proteinExistence type="predicted"/>
<protein>
    <submittedName>
        <fullName evidence="2">Uncharacterized protein</fullName>
    </submittedName>
</protein>
<dbReference type="STRING" id="573370.DMR_04280"/>
<feature type="compositionally biased region" description="Pro residues" evidence="1">
    <location>
        <begin position="109"/>
        <end position="118"/>
    </location>
</feature>
<dbReference type="HOGENOM" id="CLU_1945275_0_0_7"/>
<gene>
    <name evidence="2" type="ordered locus">DMR_04280</name>
</gene>
<reference evidence="2 3" key="1">
    <citation type="journal article" date="2009" name="Genome Res.">
        <title>Whole genome sequence of Desulfovibrio magneticus strain RS-1 revealed common gene clusters in magnetotactic bacteria.</title>
        <authorList>
            <person name="Nakazawa H."/>
            <person name="Arakaki A."/>
            <person name="Narita-Yamada S."/>
            <person name="Yashiro I."/>
            <person name="Jinno K."/>
            <person name="Aoki N."/>
            <person name="Tsuruyama A."/>
            <person name="Okamura Y."/>
            <person name="Tanikawa S."/>
            <person name="Fujita N."/>
            <person name="Takeyama H."/>
            <person name="Matsunaga T."/>
        </authorList>
    </citation>
    <scope>NUCLEOTIDE SEQUENCE [LARGE SCALE GENOMIC DNA]</scope>
    <source>
        <strain evidence="3">ATCC 700980 / DSM 13731 / RS-1</strain>
    </source>
</reference>
<feature type="region of interest" description="Disordered" evidence="1">
    <location>
        <begin position="73"/>
        <end position="129"/>
    </location>
</feature>
<keyword evidence="3" id="KW-1185">Reference proteome</keyword>
<organism evidence="2 3">
    <name type="scientific">Solidesulfovibrio magneticus (strain ATCC 700980 / DSM 13731 / RS-1)</name>
    <name type="common">Desulfovibrio magneticus</name>
    <dbReference type="NCBI Taxonomy" id="573370"/>
    <lineage>
        <taxon>Bacteria</taxon>
        <taxon>Pseudomonadati</taxon>
        <taxon>Thermodesulfobacteriota</taxon>
        <taxon>Desulfovibrionia</taxon>
        <taxon>Desulfovibrionales</taxon>
        <taxon>Desulfovibrionaceae</taxon>
        <taxon>Solidesulfovibrio</taxon>
    </lineage>
</organism>
<name>C4XHF1_SOLM1</name>